<evidence type="ECO:0000313" key="1">
    <source>
        <dbReference type="EMBL" id="KAJ2755143.1"/>
    </source>
</evidence>
<dbReference type="AlphaFoldDB" id="A0A9W8H3V5"/>
<sequence length="235" mass="25231">MASCSYAIYGRCCHRYIICSEHADTEKTDESDKTAEHASLVFIGQVDTIEPAETAEYIETAEIIEPASVEITELAIPVVINSAVTPEAKGPVATGAVEISKAFAAAQVTAQATFKPRLKLLAARRDIGTNGFDDDMNLVDNEAPRLATAADAEAEKACALELQRKIEAAHRAIDIRGFKDMMYLVDIAALGLQMATTEEMNLSCLAARNIVAHRNASVNIAEQTAIDATVTSDRS</sequence>
<keyword evidence="2" id="KW-1185">Reference proteome</keyword>
<comment type="caution">
    <text evidence="1">The sequence shown here is derived from an EMBL/GenBank/DDBJ whole genome shotgun (WGS) entry which is preliminary data.</text>
</comment>
<organism evidence="1 2">
    <name type="scientific">Coemansia pectinata</name>
    <dbReference type="NCBI Taxonomy" id="1052879"/>
    <lineage>
        <taxon>Eukaryota</taxon>
        <taxon>Fungi</taxon>
        <taxon>Fungi incertae sedis</taxon>
        <taxon>Zoopagomycota</taxon>
        <taxon>Kickxellomycotina</taxon>
        <taxon>Kickxellomycetes</taxon>
        <taxon>Kickxellales</taxon>
        <taxon>Kickxellaceae</taxon>
        <taxon>Coemansia</taxon>
    </lineage>
</organism>
<gene>
    <name evidence="1" type="ORF">GGI19_001896</name>
</gene>
<name>A0A9W8H3V5_9FUNG</name>
<dbReference type="EMBL" id="JANBUH010000076">
    <property type="protein sequence ID" value="KAJ2755143.1"/>
    <property type="molecule type" value="Genomic_DNA"/>
</dbReference>
<dbReference type="OrthoDB" id="5578582at2759"/>
<dbReference type="Proteomes" id="UP001140011">
    <property type="component" value="Unassembled WGS sequence"/>
</dbReference>
<evidence type="ECO:0000313" key="2">
    <source>
        <dbReference type="Proteomes" id="UP001140011"/>
    </source>
</evidence>
<accession>A0A9W8H3V5</accession>
<protein>
    <submittedName>
        <fullName evidence="1">Uncharacterized protein</fullName>
    </submittedName>
</protein>
<proteinExistence type="predicted"/>
<reference evidence="1" key="1">
    <citation type="submission" date="2022-07" db="EMBL/GenBank/DDBJ databases">
        <title>Phylogenomic reconstructions and comparative analyses of Kickxellomycotina fungi.</title>
        <authorList>
            <person name="Reynolds N.K."/>
            <person name="Stajich J.E."/>
            <person name="Barry K."/>
            <person name="Grigoriev I.V."/>
            <person name="Crous P."/>
            <person name="Smith M.E."/>
        </authorList>
    </citation>
    <scope>NUCLEOTIDE SEQUENCE</scope>
    <source>
        <strain evidence="1">BCRC 34297</strain>
    </source>
</reference>